<gene>
    <name evidence="1" type="ORF">GGQ90_001786</name>
</gene>
<dbReference type="RefSeq" id="WP_188081787.1">
    <property type="nucleotide sequence ID" value="NZ_JACIEU010000006.1"/>
</dbReference>
<evidence type="ECO:0008006" key="3">
    <source>
        <dbReference type="Google" id="ProtNLM"/>
    </source>
</evidence>
<keyword evidence="2" id="KW-1185">Reference proteome</keyword>
<comment type="caution">
    <text evidence="1">The sequence shown here is derived from an EMBL/GenBank/DDBJ whole genome shotgun (WGS) entry which is preliminary data.</text>
</comment>
<name>A0A7W6LPB1_9SPHN</name>
<proteinExistence type="predicted"/>
<organism evidence="1 2">
    <name type="scientific">Sphingobium scionense</name>
    <dbReference type="NCBI Taxonomy" id="1404341"/>
    <lineage>
        <taxon>Bacteria</taxon>
        <taxon>Pseudomonadati</taxon>
        <taxon>Pseudomonadota</taxon>
        <taxon>Alphaproteobacteria</taxon>
        <taxon>Sphingomonadales</taxon>
        <taxon>Sphingomonadaceae</taxon>
        <taxon>Sphingobium</taxon>
    </lineage>
</organism>
<dbReference type="InterPro" id="IPR013783">
    <property type="entry name" value="Ig-like_fold"/>
</dbReference>
<evidence type="ECO:0000313" key="2">
    <source>
        <dbReference type="Proteomes" id="UP000590524"/>
    </source>
</evidence>
<protein>
    <recommendedName>
        <fullName evidence="3">Fibronectin type-III domain-containing protein</fullName>
    </recommendedName>
</protein>
<dbReference type="EMBL" id="JACIEU010000006">
    <property type="protein sequence ID" value="MBB4148008.1"/>
    <property type="molecule type" value="Genomic_DNA"/>
</dbReference>
<reference evidence="1 2" key="1">
    <citation type="submission" date="2020-08" db="EMBL/GenBank/DDBJ databases">
        <title>Genomic Encyclopedia of Type Strains, Phase IV (KMG-IV): sequencing the most valuable type-strain genomes for metagenomic binning, comparative biology and taxonomic classification.</title>
        <authorList>
            <person name="Goeker M."/>
        </authorList>
    </citation>
    <scope>NUCLEOTIDE SEQUENCE [LARGE SCALE GENOMIC DNA]</scope>
    <source>
        <strain evidence="1 2">DSM 19371</strain>
    </source>
</reference>
<sequence>MGGVVRAIVSPLSIIDRDLGRLSLQIVAIGAAFIPGGQPIAAAAALALAVLYKPKGPKPEQQERSIKTPMPARVSAYGRVRLFGAYILYVTNDDGYAVDVWAFHDGQLDFIERIYLGDKQVKLNGGGFVIAQNDGEFGDGDTIQIGTRLGLTTETAFAEVIARLAGIWTPNHRGDGVATGCMISKPVKAKNYNDVYPTGGPDANAMSIVARAQLVFDWRDPTQDINDPTTWKWSDNNALCIAHYYLVRNNKDWDTHFAPTLAYWTAFADDCDAPMEVYHGAGVFVDDVDSGDTSIELTSVEGLTPGKTVTLAAYGIDKVVDSVSGNIVTLTSSLGDDYKAGTVLRWIGGGTEPRYCVALAHKHTDAHKVTLGNLLAGCDGMVTTRADGALVPWSGRYVEPDPDDLIGPGEIVTWSMDDGIVDEDQANVVALTYLSSDHDFTSVPTSDWRDEGSIAEVGEKPTTLDNAVPSHAQAARLAKRLLDKTMAPYRGTIATNPKGRKIRGKRFIPLHIEEAGTVFYSGPAEIVRIKRTQTGVQFDWVRANPNVDAWNAATEEGEPAPVGARPAVVPLPTPTITDAEAELGEGGANARVRITVDGFDRDDVTWYARWRITTDTTWVPQEYTDIDPGPAAVLLTNLVPTDVSIDVAVSYGVGDGRRSEWSAIESVSTSTAALAPSPPASVSGTGGTGQATIQWTNSSSANLSYSRVYRNSTNTIVGAALASGDLPSAPGATQSYVDTIAAGTYYYFVRAFSASGAQSGAVGTSAVTVA</sequence>
<dbReference type="Gene3D" id="2.60.40.10">
    <property type="entry name" value="Immunoglobulins"/>
    <property type="match status" value="1"/>
</dbReference>
<evidence type="ECO:0000313" key="1">
    <source>
        <dbReference type="EMBL" id="MBB4148008.1"/>
    </source>
</evidence>
<dbReference type="Proteomes" id="UP000590524">
    <property type="component" value="Unassembled WGS sequence"/>
</dbReference>
<dbReference type="AlphaFoldDB" id="A0A7W6LPB1"/>
<accession>A0A7W6LPB1</accession>